<comment type="caution">
    <text evidence="4">The sequence shown here is derived from an EMBL/GenBank/DDBJ whole genome shotgun (WGS) entry which is preliminary data.</text>
</comment>
<evidence type="ECO:0000256" key="2">
    <source>
        <dbReference type="SAM" id="MobiDB-lite"/>
    </source>
</evidence>
<dbReference type="GO" id="GO:0004402">
    <property type="term" value="F:histone acetyltransferase activity"/>
    <property type="evidence" value="ECO:0007669"/>
    <property type="project" value="TreeGrafter"/>
</dbReference>
<feature type="coiled-coil region" evidence="1">
    <location>
        <begin position="331"/>
        <end position="361"/>
    </location>
</feature>
<feature type="compositionally biased region" description="Basic and acidic residues" evidence="2">
    <location>
        <begin position="426"/>
        <end position="448"/>
    </location>
</feature>
<feature type="region of interest" description="Disordered" evidence="2">
    <location>
        <begin position="527"/>
        <end position="555"/>
    </location>
</feature>
<dbReference type="PANTHER" id="PTHR38422">
    <property type="entry name" value="SOMETHING ABOUT SILENCING PROTEIN 4"/>
    <property type="match status" value="1"/>
</dbReference>
<feature type="region of interest" description="Disordered" evidence="2">
    <location>
        <begin position="21"/>
        <end position="110"/>
    </location>
</feature>
<organism evidence="4 5">
    <name type="scientific">Gomphillus americanus</name>
    <dbReference type="NCBI Taxonomy" id="1940652"/>
    <lineage>
        <taxon>Eukaryota</taxon>
        <taxon>Fungi</taxon>
        <taxon>Dikarya</taxon>
        <taxon>Ascomycota</taxon>
        <taxon>Pezizomycotina</taxon>
        <taxon>Lecanoromycetes</taxon>
        <taxon>OSLEUM clade</taxon>
        <taxon>Ostropomycetidae</taxon>
        <taxon>Ostropales</taxon>
        <taxon>Graphidaceae</taxon>
        <taxon>Gomphilloideae</taxon>
        <taxon>Gomphillus</taxon>
    </lineage>
</organism>
<evidence type="ECO:0000256" key="1">
    <source>
        <dbReference type="SAM" id="Coils"/>
    </source>
</evidence>
<dbReference type="Proteomes" id="UP000664169">
    <property type="component" value="Unassembled WGS sequence"/>
</dbReference>
<dbReference type="InterPro" id="IPR038988">
    <property type="entry name" value="Sas4"/>
</dbReference>
<name>A0A8H3FVD6_9LECA</name>
<feature type="compositionally biased region" description="Basic and acidic residues" evidence="2">
    <location>
        <begin position="88"/>
        <end position="97"/>
    </location>
</feature>
<feature type="compositionally biased region" description="Basic residues" evidence="2">
    <location>
        <begin position="472"/>
        <end position="481"/>
    </location>
</feature>
<protein>
    <recommendedName>
        <fullName evidence="3">Something about silencing protein 4 domain-containing protein</fullName>
    </recommendedName>
</protein>
<dbReference type="AlphaFoldDB" id="A0A8H3FVD6"/>
<reference evidence="4" key="1">
    <citation type="submission" date="2021-03" db="EMBL/GenBank/DDBJ databases">
        <authorList>
            <person name="Tagirdzhanova G."/>
        </authorList>
    </citation>
    <scope>NUCLEOTIDE SEQUENCE</scope>
</reference>
<gene>
    <name evidence="4" type="ORF">GOMPHAMPRED_005980</name>
</gene>
<feature type="region of interest" description="Disordered" evidence="2">
    <location>
        <begin position="123"/>
        <end position="230"/>
    </location>
</feature>
<sequence length="582" mass="65191">MLAPPIQQSITFFFSPVILPSAASASSSSTTTTTTTVTKPRQKPGESNYLTLRPAWTAASSRSLPMRKRRPSHDAEPPKKTKTTSSRTEVRGNDAHHHQQPPPAKKQKLDDEQRVLKANTTNTTFLPPASSRGVGAGGGERGFTTNGIIHKDNKNAVQPPSDGTVVGNGVAKSVVQRKANQKLKVETKIPPPDNHSFGKTTKAKAASTKQGTEENTKRSLRSHDGGSRSKSELAQYFPNFDEIINPDIKEKELLTPRTRLFITDEPPKSSENATFVLPTPTRTRAPSSVTSPLSPQQQTRLPTIDDMKFEKIELPSLKEMPETDPLDDSHYEAAHRRAERQEKQLRNIERERAQHEKVQLERLEEGLLGPDWLKVMGISGVVEGDRKKWDEAREYFLKEVKCLLDKFAQWKEEERRRKLLEMQKRREAKEAKEGKKEDEENKEEEKSISTEPMDAAAHQLHQESLSASAASKGRKSRGKKTGQKDRDVELSTTLTKNHIKAKAVKLVPPTPVGPFTSFFAKPHQRAAALDRSRRTTGRTKWAFGHPVPDMSEMPFTLPKSMVSAEARKASARLRRGMRRGRD</sequence>
<proteinExistence type="predicted"/>
<keyword evidence="1" id="KW-0175">Coiled coil</keyword>
<dbReference type="EMBL" id="CAJPDQ010000039">
    <property type="protein sequence ID" value="CAF9931608.1"/>
    <property type="molecule type" value="Genomic_DNA"/>
</dbReference>
<dbReference type="OrthoDB" id="1938992at2759"/>
<dbReference type="PANTHER" id="PTHR38422:SF1">
    <property type="entry name" value="SOMETHING ABOUT SILENCING PROTEIN 4"/>
    <property type="match status" value="1"/>
</dbReference>
<evidence type="ECO:0000313" key="4">
    <source>
        <dbReference type="EMBL" id="CAF9931608.1"/>
    </source>
</evidence>
<dbReference type="InterPro" id="IPR029184">
    <property type="entry name" value="Sas4_dom"/>
</dbReference>
<evidence type="ECO:0000259" key="3">
    <source>
        <dbReference type="Pfam" id="PF15460"/>
    </source>
</evidence>
<dbReference type="GO" id="GO:0033255">
    <property type="term" value="C:SAS acetyltransferase complex"/>
    <property type="evidence" value="ECO:0007669"/>
    <property type="project" value="InterPro"/>
</dbReference>
<feature type="compositionally biased region" description="Low complexity" evidence="2">
    <location>
        <begin position="21"/>
        <end position="36"/>
    </location>
</feature>
<evidence type="ECO:0000313" key="5">
    <source>
        <dbReference type="Proteomes" id="UP000664169"/>
    </source>
</evidence>
<feature type="region of interest" description="Disordered" evidence="2">
    <location>
        <begin position="426"/>
        <end position="489"/>
    </location>
</feature>
<feature type="region of interest" description="Disordered" evidence="2">
    <location>
        <begin position="263"/>
        <end position="298"/>
    </location>
</feature>
<feature type="compositionally biased region" description="Polar residues" evidence="2">
    <location>
        <begin position="280"/>
        <end position="298"/>
    </location>
</feature>
<feature type="domain" description="Something about silencing protein 4" evidence="3">
    <location>
        <begin position="324"/>
        <end position="418"/>
    </location>
</feature>
<feature type="compositionally biased region" description="Basic and acidic residues" evidence="2">
    <location>
        <begin position="211"/>
        <end position="230"/>
    </location>
</feature>
<feature type="compositionally biased region" description="Low complexity" evidence="2">
    <location>
        <begin position="199"/>
        <end position="209"/>
    </location>
</feature>
<dbReference type="Pfam" id="PF15460">
    <property type="entry name" value="SAS4"/>
    <property type="match status" value="1"/>
</dbReference>
<keyword evidence="5" id="KW-1185">Reference proteome</keyword>
<accession>A0A8H3FVD6</accession>